<reference evidence="1" key="1">
    <citation type="submission" date="2022-11" db="EMBL/GenBank/DDBJ databases">
        <title>Chromosomal genome sequence assembly and mating type (MAT) locus characterization of the leprose asexual lichenized fungus Lepraria neglecta (Nyl.) Erichsen.</title>
        <authorList>
            <person name="Allen J.L."/>
            <person name="Pfeffer B."/>
        </authorList>
    </citation>
    <scope>NUCLEOTIDE SEQUENCE</scope>
    <source>
        <strain evidence="1">Allen 5258</strain>
    </source>
</reference>
<protein>
    <recommendedName>
        <fullName evidence="3">DUF3253 domain-containing protein</fullName>
    </recommendedName>
</protein>
<dbReference type="Proteomes" id="UP001276659">
    <property type="component" value="Unassembled WGS sequence"/>
</dbReference>
<evidence type="ECO:0000313" key="2">
    <source>
        <dbReference type="Proteomes" id="UP001276659"/>
    </source>
</evidence>
<comment type="caution">
    <text evidence="1">The sequence shown here is derived from an EMBL/GenBank/DDBJ whole genome shotgun (WGS) entry which is preliminary data.</text>
</comment>
<gene>
    <name evidence="1" type="ORF">OEA41_006641</name>
</gene>
<dbReference type="Gene3D" id="1.10.10.10">
    <property type="entry name" value="Winged helix-like DNA-binding domain superfamily/Winged helix DNA-binding domain"/>
    <property type="match status" value="1"/>
</dbReference>
<keyword evidence="2" id="KW-1185">Reference proteome</keyword>
<accession>A0AAD9ZAR7</accession>
<dbReference type="InterPro" id="IPR021660">
    <property type="entry name" value="DUF3253"/>
</dbReference>
<dbReference type="InterPro" id="IPR036388">
    <property type="entry name" value="WH-like_DNA-bd_sf"/>
</dbReference>
<dbReference type="Pfam" id="PF11625">
    <property type="entry name" value="DUF3253"/>
    <property type="match status" value="1"/>
</dbReference>
<dbReference type="AlphaFoldDB" id="A0AAD9ZAR7"/>
<dbReference type="EMBL" id="JASNWA010000007">
    <property type="protein sequence ID" value="KAK3173312.1"/>
    <property type="molecule type" value="Genomic_DNA"/>
</dbReference>
<dbReference type="SUPFAM" id="SSF46785">
    <property type="entry name" value="Winged helix' DNA-binding domain"/>
    <property type="match status" value="1"/>
</dbReference>
<sequence>MGHIPILRESGPQLRQQSHHFGQIRAPMAPDTASQQGLLVSHLDRLLSSREYPKTICPSEVPRALSAAELRTIGATDWRDLMPEVREMLQDRRRRGQVEILQKGSLVPDDVNVCDLKGPIRARKIKE</sequence>
<proteinExistence type="predicted"/>
<organism evidence="1 2">
    <name type="scientific">Lepraria neglecta</name>
    <dbReference type="NCBI Taxonomy" id="209136"/>
    <lineage>
        <taxon>Eukaryota</taxon>
        <taxon>Fungi</taxon>
        <taxon>Dikarya</taxon>
        <taxon>Ascomycota</taxon>
        <taxon>Pezizomycotina</taxon>
        <taxon>Lecanoromycetes</taxon>
        <taxon>OSLEUM clade</taxon>
        <taxon>Lecanoromycetidae</taxon>
        <taxon>Lecanorales</taxon>
        <taxon>Lecanorineae</taxon>
        <taxon>Stereocaulaceae</taxon>
        <taxon>Lepraria</taxon>
    </lineage>
</organism>
<evidence type="ECO:0000313" key="1">
    <source>
        <dbReference type="EMBL" id="KAK3173312.1"/>
    </source>
</evidence>
<evidence type="ECO:0008006" key="3">
    <source>
        <dbReference type="Google" id="ProtNLM"/>
    </source>
</evidence>
<name>A0AAD9ZAR7_9LECA</name>
<dbReference type="InterPro" id="IPR036390">
    <property type="entry name" value="WH_DNA-bd_sf"/>
</dbReference>